<dbReference type="RefSeq" id="WP_143487917.1">
    <property type="nucleotide sequence ID" value="NZ_VJOY01000005.1"/>
</dbReference>
<evidence type="ECO:0000313" key="3">
    <source>
        <dbReference type="Proteomes" id="UP000315235"/>
    </source>
</evidence>
<gene>
    <name evidence="2" type="ORF">FM069_08755</name>
</gene>
<evidence type="ECO:0000256" key="1">
    <source>
        <dbReference type="SAM" id="Phobius"/>
    </source>
</evidence>
<dbReference type="EMBL" id="VJOY01000005">
    <property type="protein sequence ID" value="TRX75181.1"/>
    <property type="molecule type" value="Genomic_DNA"/>
</dbReference>
<evidence type="ECO:0000313" key="2">
    <source>
        <dbReference type="EMBL" id="TRX75181.1"/>
    </source>
</evidence>
<feature type="transmembrane region" description="Helical" evidence="1">
    <location>
        <begin position="55"/>
        <end position="72"/>
    </location>
</feature>
<reference evidence="2 3" key="1">
    <citation type="submission" date="2019-07" db="EMBL/GenBank/DDBJ databases">
        <title>Pseudomonas mangiferae sp. nov., isolated from bark of mango tree in Thailand.</title>
        <authorList>
            <person name="Srisuk N."/>
            <person name="Anurat P."/>
        </authorList>
    </citation>
    <scope>NUCLEOTIDE SEQUENCE [LARGE SCALE GENOMIC DNA]</scope>
    <source>
        <strain evidence="2 3">DMKU_BBB3-04</strain>
    </source>
</reference>
<sequence>MWNALLHLTPWTWLGLCTLLLVLEVFGAGGYLLWSAFAAALVGLVAYLLPGLDGYAQAGLFAVLAATAALLWRRHRRRDAARAR</sequence>
<keyword evidence="3" id="KW-1185">Reference proteome</keyword>
<organism evidence="2 3">
    <name type="scientific">Pseudomonas mangiferae</name>
    <dbReference type="NCBI Taxonomy" id="2593654"/>
    <lineage>
        <taxon>Bacteria</taxon>
        <taxon>Pseudomonadati</taxon>
        <taxon>Pseudomonadota</taxon>
        <taxon>Gammaproteobacteria</taxon>
        <taxon>Pseudomonadales</taxon>
        <taxon>Pseudomonadaceae</taxon>
        <taxon>Pseudomonas</taxon>
    </lineage>
</organism>
<comment type="caution">
    <text evidence="2">The sequence shown here is derived from an EMBL/GenBank/DDBJ whole genome shotgun (WGS) entry which is preliminary data.</text>
</comment>
<keyword evidence="1" id="KW-0812">Transmembrane</keyword>
<dbReference type="AlphaFoldDB" id="A0A553H0A3"/>
<keyword evidence="1" id="KW-0472">Membrane</keyword>
<proteinExistence type="predicted"/>
<name>A0A553H0A3_9PSED</name>
<protein>
    <submittedName>
        <fullName evidence="2">NfeD family protein</fullName>
    </submittedName>
</protein>
<keyword evidence="1" id="KW-1133">Transmembrane helix</keyword>
<accession>A0A553H0A3</accession>
<dbReference type="Proteomes" id="UP000315235">
    <property type="component" value="Unassembled WGS sequence"/>
</dbReference>